<feature type="domain" description="Alpha-L-fucosidase C-terminal" evidence="14">
    <location>
        <begin position="372"/>
        <end position="461"/>
    </location>
</feature>
<dbReference type="GO" id="GO:0004560">
    <property type="term" value="F:alpha-L-fucosidase activity"/>
    <property type="evidence" value="ECO:0007669"/>
    <property type="project" value="UniProtKB-EC"/>
</dbReference>
<accession>A0ABD0L1Q6</accession>
<dbReference type="PANTHER" id="PTHR10030:SF37">
    <property type="entry name" value="ALPHA-L-FUCOSIDASE-RELATED"/>
    <property type="match status" value="1"/>
</dbReference>
<name>A0ABD0L1Q6_9CAEN</name>
<comment type="catalytic activity">
    <reaction evidence="2">
        <text>a neolactoside IV(2)-alpha-Fuc-nLc4Cer(d18:0) + H2O = a neolactoside nLc4Cer(d18:0) + L-fucose</text>
        <dbReference type="Rhea" id="RHEA:49308"/>
        <dbReference type="ChEBI" id="CHEBI:2181"/>
        <dbReference type="ChEBI" id="CHEBI:15377"/>
        <dbReference type="ChEBI" id="CHEBI:91119"/>
        <dbReference type="ChEBI" id="CHEBI:91121"/>
    </reaction>
    <physiologicalReaction direction="left-to-right" evidence="2">
        <dbReference type="Rhea" id="RHEA:49309"/>
    </physiologicalReaction>
</comment>
<evidence type="ECO:0000256" key="10">
    <source>
        <dbReference type="ARBA" id="ARBA00023295"/>
    </source>
</evidence>
<dbReference type="AlphaFoldDB" id="A0ABD0L1Q6"/>
<dbReference type="SMART" id="SM00812">
    <property type="entry name" value="Alpha_L_fucos"/>
    <property type="match status" value="1"/>
</dbReference>
<keyword evidence="9" id="KW-0325">Glycoprotein</keyword>
<evidence type="ECO:0000256" key="11">
    <source>
        <dbReference type="PIRNR" id="PIRNR001092"/>
    </source>
</evidence>
<evidence type="ECO:0000313" key="15">
    <source>
        <dbReference type="EMBL" id="KAK7493258.1"/>
    </source>
</evidence>
<evidence type="ECO:0000256" key="6">
    <source>
        <dbReference type="ARBA" id="ARBA00012662"/>
    </source>
</evidence>
<evidence type="ECO:0000313" key="16">
    <source>
        <dbReference type="Proteomes" id="UP001519460"/>
    </source>
</evidence>
<dbReference type="EC" id="3.2.1.51" evidence="6"/>
<dbReference type="PRINTS" id="PR00741">
    <property type="entry name" value="GLHYDRLASE29"/>
</dbReference>
<reference evidence="15 16" key="1">
    <citation type="journal article" date="2023" name="Sci. Data">
        <title>Genome assembly of the Korean intertidal mud-creeper Batillaria attramentaria.</title>
        <authorList>
            <person name="Patra A.K."/>
            <person name="Ho P.T."/>
            <person name="Jun S."/>
            <person name="Lee S.J."/>
            <person name="Kim Y."/>
            <person name="Won Y.J."/>
        </authorList>
    </citation>
    <scope>NUCLEOTIDE SEQUENCE [LARGE SCALE GENOMIC DNA]</scope>
    <source>
        <strain evidence="15">Wonlab-2016</strain>
    </source>
</reference>
<dbReference type="EMBL" id="JACVVK020000094">
    <property type="protein sequence ID" value="KAK7493258.1"/>
    <property type="molecule type" value="Genomic_DNA"/>
</dbReference>
<dbReference type="Pfam" id="PF16757">
    <property type="entry name" value="Fucosidase_C"/>
    <property type="match status" value="1"/>
</dbReference>
<proteinExistence type="inferred from homology"/>
<evidence type="ECO:0000259" key="14">
    <source>
        <dbReference type="Pfam" id="PF16757"/>
    </source>
</evidence>
<feature type="domain" description="Glycoside hydrolase family 29 N-terminal" evidence="13">
    <location>
        <begin position="28"/>
        <end position="361"/>
    </location>
</feature>
<comment type="function">
    <text evidence="3">Alpha-L-fucosidase is responsible for hydrolyzing the alpha-1,6-linked fucose joined to the reducing-end N-acetylglucosamine of the carbohydrate moieties of glycoproteins.</text>
</comment>
<keyword evidence="10 11" id="KW-0326">Glycosidase</keyword>
<keyword evidence="16" id="KW-1185">Reference proteome</keyword>
<protein>
    <recommendedName>
        <fullName evidence="6">alpha-L-fucosidase</fullName>
        <ecNumber evidence="6">3.2.1.51</ecNumber>
    </recommendedName>
</protein>
<keyword evidence="7" id="KW-0732">Signal</keyword>
<dbReference type="FunFam" id="2.60.40.1180:FF:000013">
    <property type="entry name" value="Alpha-L-fucosidase"/>
    <property type="match status" value="1"/>
</dbReference>
<sequence>MARYFQLSIGTFVVCFLYFALPHLATGVRYQPNWASLDKRPLPDWYDEAKLGIFLHWGVFSVPSYAGAWFWDWWKGPQPRPSVVEFMASNYPPSFTYADFAAQFTAEFFDPDKWADIFNASGARYVVLTTKHHEGFCLWPTKHSWNWNAMDVGPNRDLVGDLADAIRKRTSLRFGTYHSLFEFFNPLYLKDKANNFTTNDFVALKTMPELFELVNRYKPEVIWSDGEWEANSTYWNATNFLAWLYNESPVKDTVVTNDRWGNDSRCKHGGYMTCEDQYNPGLQSRKWESCLTVDKSAWEFRRNLHLNGIHSIEEIVATLVQAVSCGGNLLLNVGPTKEGTIVPVFEERLRQLGKWLSVNGEAIYATRPWLFQNDTVESSVWYTSKKNSTGAVSVYAIALKWPSTDALLLGSPEPTPQTTVTLLGYPQPIQWSKGALGGLSLHLPVIPYNKMPCQWAWVFRLNNLYNV</sequence>
<evidence type="ECO:0000256" key="3">
    <source>
        <dbReference type="ARBA" id="ARBA00004071"/>
    </source>
</evidence>
<comment type="subunit">
    <text evidence="5">Homotetramer.</text>
</comment>
<dbReference type="InterPro" id="IPR057739">
    <property type="entry name" value="Glyco_hydro_29_N"/>
</dbReference>
<dbReference type="Gene3D" id="3.20.20.80">
    <property type="entry name" value="Glycosidases"/>
    <property type="match status" value="1"/>
</dbReference>
<dbReference type="PIRSF" id="PIRSF001092">
    <property type="entry name" value="Alpha-L-fucosidase"/>
    <property type="match status" value="1"/>
</dbReference>
<feature type="site" description="May be important for catalysis" evidence="12">
    <location>
        <position position="290"/>
    </location>
</feature>
<dbReference type="InterPro" id="IPR017853">
    <property type="entry name" value="GH"/>
</dbReference>
<evidence type="ECO:0000259" key="13">
    <source>
        <dbReference type="Pfam" id="PF01120"/>
    </source>
</evidence>
<comment type="catalytic activity">
    <reaction evidence="1">
        <text>a neolactoside IV(2)-alpha-Fuc-nLc4Cer(d18:1(4E)) + H2O = a neolactoside nLc4Cer(d18:1(4E)) + L-fucose</text>
        <dbReference type="Rhea" id="RHEA:48224"/>
        <dbReference type="ChEBI" id="CHEBI:2181"/>
        <dbReference type="ChEBI" id="CHEBI:15377"/>
        <dbReference type="ChEBI" id="CHEBI:17006"/>
        <dbReference type="ChEBI" id="CHEBI:28691"/>
    </reaction>
    <physiologicalReaction direction="left-to-right" evidence="1">
        <dbReference type="Rhea" id="RHEA:48225"/>
    </physiologicalReaction>
</comment>
<comment type="similarity">
    <text evidence="4 11">Belongs to the glycosyl hydrolase 29 family.</text>
</comment>
<dbReference type="InterPro" id="IPR000933">
    <property type="entry name" value="Glyco_hydro_29"/>
</dbReference>
<dbReference type="SUPFAM" id="SSF51445">
    <property type="entry name" value="(Trans)glycosidases"/>
    <property type="match status" value="1"/>
</dbReference>
<evidence type="ECO:0000256" key="4">
    <source>
        <dbReference type="ARBA" id="ARBA00007951"/>
    </source>
</evidence>
<dbReference type="InterPro" id="IPR013780">
    <property type="entry name" value="Glyco_hydro_b"/>
</dbReference>
<evidence type="ECO:0000256" key="8">
    <source>
        <dbReference type="ARBA" id="ARBA00022801"/>
    </source>
</evidence>
<dbReference type="InterPro" id="IPR016286">
    <property type="entry name" value="FUC_metazoa-typ"/>
</dbReference>
<comment type="caution">
    <text evidence="15">The sequence shown here is derived from an EMBL/GenBank/DDBJ whole genome shotgun (WGS) entry which is preliminary data.</text>
</comment>
<dbReference type="Gene3D" id="2.60.40.1180">
    <property type="entry name" value="Golgi alpha-mannosidase II"/>
    <property type="match status" value="1"/>
</dbReference>
<evidence type="ECO:0000256" key="2">
    <source>
        <dbReference type="ARBA" id="ARBA00000419"/>
    </source>
</evidence>
<dbReference type="PANTHER" id="PTHR10030">
    <property type="entry name" value="ALPHA-L-FUCOSIDASE"/>
    <property type="match status" value="1"/>
</dbReference>
<evidence type="ECO:0000256" key="7">
    <source>
        <dbReference type="ARBA" id="ARBA00022729"/>
    </source>
</evidence>
<dbReference type="Pfam" id="PF01120">
    <property type="entry name" value="Alpha_L_fucos"/>
    <property type="match status" value="1"/>
</dbReference>
<evidence type="ECO:0000256" key="1">
    <source>
        <dbReference type="ARBA" id="ARBA00000321"/>
    </source>
</evidence>
<keyword evidence="8 11" id="KW-0378">Hydrolase</keyword>
<organism evidence="15 16">
    <name type="scientific">Batillaria attramentaria</name>
    <dbReference type="NCBI Taxonomy" id="370345"/>
    <lineage>
        <taxon>Eukaryota</taxon>
        <taxon>Metazoa</taxon>
        <taxon>Spiralia</taxon>
        <taxon>Lophotrochozoa</taxon>
        <taxon>Mollusca</taxon>
        <taxon>Gastropoda</taxon>
        <taxon>Caenogastropoda</taxon>
        <taxon>Sorbeoconcha</taxon>
        <taxon>Cerithioidea</taxon>
        <taxon>Batillariidae</taxon>
        <taxon>Batillaria</taxon>
    </lineage>
</organism>
<dbReference type="InterPro" id="IPR031919">
    <property type="entry name" value="Fucosidase_C"/>
</dbReference>
<evidence type="ECO:0000256" key="9">
    <source>
        <dbReference type="ARBA" id="ARBA00023180"/>
    </source>
</evidence>
<evidence type="ECO:0000256" key="12">
    <source>
        <dbReference type="PIRSR" id="PIRSR001092-1"/>
    </source>
</evidence>
<dbReference type="FunFam" id="3.20.20.80:FF:000027">
    <property type="entry name" value="Alpha-L-fucosidase"/>
    <property type="match status" value="1"/>
</dbReference>
<gene>
    <name evidence="15" type="ORF">BaRGS_00015384</name>
</gene>
<dbReference type="Proteomes" id="UP001519460">
    <property type="component" value="Unassembled WGS sequence"/>
</dbReference>
<evidence type="ECO:0000256" key="5">
    <source>
        <dbReference type="ARBA" id="ARBA00011881"/>
    </source>
</evidence>